<name>A0A8S5PXJ1_9CAUD</name>
<accession>A0A8S5PXJ1</accession>
<evidence type="ECO:0000313" key="3">
    <source>
        <dbReference type="EMBL" id="DAE11235.1"/>
    </source>
</evidence>
<dbReference type="GO" id="GO:0016887">
    <property type="term" value="F:ATP hydrolysis activity"/>
    <property type="evidence" value="ECO:0007669"/>
    <property type="project" value="InterPro"/>
</dbReference>
<organism evidence="3">
    <name type="scientific">Podoviridae sp. ctFbF42</name>
    <dbReference type="NCBI Taxonomy" id="2825233"/>
    <lineage>
        <taxon>Viruses</taxon>
        <taxon>Duplodnaviria</taxon>
        <taxon>Heunggongvirae</taxon>
        <taxon>Uroviricota</taxon>
        <taxon>Caudoviricetes</taxon>
    </lineage>
</organism>
<dbReference type="InterPro" id="IPR001482">
    <property type="entry name" value="T2SS/T4SS_dom"/>
</dbReference>
<dbReference type="PANTHER" id="PTHR30486">
    <property type="entry name" value="TWITCHING MOTILITY PROTEIN PILT"/>
    <property type="match status" value="1"/>
</dbReference>
<dbReference type="InterPro" id="IPR027417">
    <property type="entry name" value="P-loop_NTPase"/>
</dbReference>
<sequence length="387" mass="42938">MTELFPEPLRHELTRSQMDRILLWCVEKRASDIVFCPGDPVWMEQDGVWRRVTDAGLTPSETERIVNETTMQASRAGYVRSGRSTDYAYQTRVPESRGVWQRFRVNATSTSKGIYIVMRALPRAIPTLGDMEGISDSLRRALYPASGLVCVSGVMGSGKSTLLAAVIRTGLSGAAVGRQVLTLEDPIEFDFTGVGASQREAPIAQSQIHTDVPDWPSGVRSMTRRKGEIVMVGECRDRETLSALLSCAEQGVTVYTTVHAQDVPQTVTRMVDAFPWEERAQAASVLRANLRLIVHQRLVPRVRTEEDVRAGVPGRVALREYLAFGEDERQYLYTVPLQDLIPAVRRLVTGRGHSLLADAREKYREGSISRPVLAAIEQEQARSGDGV</sequence>
<dbReference type="SUPFAM" id="SSF52540">
    <property type="entry name" value="P-loop containing nucleoside triphosphate hydrolases"/>
    <property type="match status" value="1"/>
</dbReference>
<feature type="domain" description="Bacterial type II secretion system protein E" evidence="2">
    <location>
        <begin position="102"/>
        <end position="303"/>
    </location>
</feature>
<evidence type="ECO:0000256" key="1">
    <source>
        <dbReference type="ARBA" id="ARBA00006611"/>
    </source>
</evidence>
<dbReference type="Pfam" id="PF00437">
    <property type="entry name" value="T2SSE"/>
    <property type="match status" value="1"/>
</dbReference>
<dbReference type="Gene3D" id="3.30.450.90">
    <property type="match status" value="1"/>
</dbReference>
<protein>
    <submittedName>
        <fullName evidence="3">Dot/Icm secretion system ATPase DotB</fullName>
    </submittedName>
</protein>
<evidence type="ECO:0000259" key="2">
    <source>
        <dbReference type="Pfam" id="PF00437"/>
    </source>
</evidence>
<proteinExistence type="inferred from homology"/>
<comment type="similarity">
    <text evidence="1">Belongs to the GSP E family.</text>
</comment>
<reference evidence="3" key="1">
    <citation type="journal article" date="2021" name="Proc. Natl. Acad. Sci. U.S.A.">
        <title>A Catalog of Tens of Thousands of Viruses from Human Metagenomes Reveals Hidden Associations with Chronic Diseases.</title>
        <authorList>
            <person name="Tisza M.J."/>
            <person name="Buck C.B."/>
        </authorList>
    </citation>
    <scope>NUCLEOTIDE SEQUENCE</scope>
    <source>
        <strain evidence="3">CtFbF42</strain>
    </source>
</reference>
<dbReference type="PANTHER" id="PTHR30486:SF6">
    <property type="entry name" value="TYPE IV PILUS RETRACTATION ATPASE PILT"/>
    <property type="match status" value="1"/>
</dbReference>
<dbReference type="InterPro" id="IPR050921">
    <property type="entry name" value="T4SS_GSP_E_ATPase"/>
</dbReference>
<dbReference type="EMBL" id="BK015529">
    <property type="protein sequence ID" value="DAE11235.1"/>
    <property type="molecule type" value="Genomic_DNA"/>
</dbReference>
<dbReference type="Gene3D" id="3.40.50.300">
    <property type="entry name" value="P-loop containing nucleotide triphosphate hydrolases"/>
    <property type="match status" value="1"/>
</dbReference>